<comment type="subunit">
    <text evidence="5">Heterodimer of a large and a small subunit.</text>
</comment>
<evidence type="ECO:0000256" key="3">
    <source>
        <dbReference type="ARBA" id="ARBA00004196"/>
    </source>
</evidence>
<protein>
    <submittedName>
        <fullName evidence="15">[NiFe] hydrogenase, small subunit</fullName>
    </submittedName>
</protein>
<feature type="domain" description="Cytochrome-c3 hydrogenase C-terminal" evidence="14">
    <location>
        <begin position="235"/>
        <end position="316"/>
    </location>
</feature>
<dbReference type="InterPro" id="IPR037148">
    <property type="entry name" value="NiFe-Hase_small_C_sf"/>
</dbReference>
<dbReference type="PANTHER" id="PTHR30013">
    <property type="entry name" value="NIFE / NIFESE HYDROGENASE SMALL SUBUNIT FAMILY MEMBER"/>
    <property type="match status" value="1"/>
</dbReference>
<dbReference type="KEGG" id="cavi:CAV_1139"/>
<dbReference type="GO" id="GO:0046872">
    <property type="term" value="F:metal ion binding"/>
    <property type="evidence" value="ECO:0007669"/>
    <property type="project" value="UniProtKB-KW"/>
</dbReference>
<keyword evidence="8" id="KW-0732">Signal</keyword>
<evidence type="ECO:0000256" key="5">
    <source>
        <dbReference type="ARBA" id="ARBA00011771"/>
    </source>
</evidence>
<dbReference type="PANTHER" id="PTHR30013:SF7">
    <property type="entry name" value="HYDROGENASE-2 SMALL CHAIN"/>
    <property type="match status" value="1"/>
</dbReference>
<dbReference type="GO" id="GO:0030313">
    <property type="term" value="C:cell envelope"/>
    <property type="evidence" value="ECO:0007669"/>
    <property type="project" value="UniProtKB-SubCell"/>
</dbReference>
<proteinExistence type="inferred from homology"/>
<evidence type="ECO:0000256" key="8">
    <source>
        <dbReference type="ARBA" id="ARBA00022729"/>
    </source>
</evidence>
<dbReference type="OrthoDB" id="9766729at2"/>
<keyword evidence="9" id="KW-0560">Oxidoreductase</keyword>
<dbReference type="Pfam" id="PF01058">
    <property type="entry name" value="Oxidored_q6"/>
    <property type="match status" value="1"/>
</dbReference>
<evidence type="ECO:0000256" key="6">
    <source>
        <dbReference type="ARBA" id="ARBA00022485"/>
    </source>
</evidence>
<dbReference type="Pfam" id="PF14720">
    <property type="entry name" value="NiFe_hyd_SSU_C"/>
    <property type="match status" value="1"/>
</dbReference>
<dbReference type="RefSeq" id="WP_094325573.1">
    <property type="nucleotide sequence ID" value="NZ_CP022347.1"/>
</dbReference>
<evidence type="ECO:0000256" key="1">
    <source>
        <dbReference type="ARBA" id="ARBA00001927"/>
    </source>
</evidence>
<evidence type="ECO:0000256" key="4">
    <source>
        <dbReference type="ARBA" id="ARBA00006605"/>
    </source>
</evidence>
<accession>A0A222MXR2</accession>
<dbReference type="GO" id="GO:0009055">
    <property type="term" value="F:electron transfer activity"/>
    <property type="evidence" value="ECO:0007669"/>
    <property type="project" value="TreeGrafter"/>
</dbReference>
<keyword evidence="11" id="KW-0411">Iron-sulfur</keyword>
<gene>
    <name evidence="15" type="ORF">CAV_1139</name>
</gene>
<keyword evidence="16" id="KW-1185">Reference proteome</keyword>
<keyword evidence="10" id="KW-0408">Iron</keyword>
<dbReference type="Gene3D" id="3.40.50.700">
    <property type="entry name" value="NADH:ubiquinone oxidoreductase-like, 20kDa subunit"/>
    <property type="match status" value="1"/>
</dbReference>
<feature type="domain" description="NADH:ubiquinone oxidoreductase-like 20kDa subunit" evidence="13">
    <location>
        <begin position="71"/>
        <end position="213"/>
    </location>
</feature>
<evidence type="ECO:0000256" key="10">
    <source>
        <dbReference type="ARBA" id="ARBA00023004"/>
    </source>
</evidence>
<dbReference type="InterPro" id="IPR027394">
    <property type="entry name" value="Cytochrome-c3_hydrogenase_C"/>
</dbReference>
<dbReference type="GO" id="GO:0051538">
    <property type="term" value="F:3 iron, 4 sulfur cluster binding"/>
    <property type="evidence" value="ECO:0007669"/>
    <property type="project" value="UniProtKB-KW"/>
</dbReference>
<evidence type="ECO:0000256" key="9">
    <source>
        <dbReference type="ARBA" id="ARBA00023002"/>
    </source>
</evidence>
<evidence type="ECO:0000256" key="12">
    <source>
        <dbReference type="ARBA" id="ARBA00023291"/>
    </source>
</evidence>
<comment type="similarity">
    <text evidence="4">Belongs to the [NiFe]/[NiFeSe] hydrogenase small subunit family.</text>
</comment>
<reference evidence="15 16" key="1">
    <citation type="submission" date="2017-07" db="EMBL/GenBank/DDBJ databases">
        <title>Analysis of two Campylobacter avium genomes and identification of a novel hippuricase gene.</title>
        <authorList>
            <person name="Miller W.G."/>
            <person name="Chapman M.H."/>
            <person name="Yee E."/>
            <person name="Revez J."/>
            <person name="Bono J.L."/>
            <person name="Rossi M."/>
        </authorList>
    </citation>
    <scope>NUCLEOTIDE SEQUENCE [LARGE SCALE GENOMIC DNA]</scope>
    <source>
        <strain evidence="15 16">LMG 24591</strain>
    </source>
</reference>
<dbReference type="PRINTS" id="PR00614">
    <property type="entry name" value="NIHGNASESMLL"/>
</dbReference>
<keyword evidence="7" id="KW-0479">Metal-binding</keyword>
<dbReference type="NCBIfam" id="TIGR00391">
    <property type="entry name" value="hydA"/>
    <property type="match status" value="1"/>
</dbReference>
<keyword evidence="12" id="KW-0003">3Fe-4S</keyword>
<dbReference type="GO" id="GO:0016020">
    <property type="term" value="C:membrane"/>
    <property type="evidence" value="ECO:0007669"/>
    <property type="project" value="TreeGrafter"/>
</dbReference>
<dbReference type="Gene3D" id="4.10.480.10">
    <property type="entry name" value="Cytochrome-c3 hydrogenase, C-terminal domain"/>
    <property type="match status" value="1"/>
</dbReference>
<evidence type="ECO:0000313" key="16">
    <source>
        <dbReference type="Proteomes" id="UP000201169"/>
    </source>
</evidence>
<comment type="subcellular location">
    <subcellularLocation>
        <location evidence="3">Cell envelope</location>
    </subcellularLocation>
</comment>
<dbReference type="Proteomes" id="UP000201169">
    <property type="component" value="Chromosome"/>
</dbReference>
<dbReference type="GO" id="GO:0044569">
    <property type="term" value="C:[Ni-Fe] hydrogenase complex"/>
    <property type="evidence" value="ECO:0007669"/>
    <property type="project" value="TreeGrafter"/>
</dbReference>
<organism evidence="15 16">
    <name type="scientific">Campylobacter avium LMG 24591</name>
    <dbReference type="NCBI Taxonomy" id="522484"/>
    <lineage>
        <taxon>Bacteria</taxon>
        <taxon>Pseudomonadati</taxon>
        <taxon>Campylobacterota</taxon>
        <taxon>Epsilonproteobacteria</taxon>
        <taxon>Campylobacterales</taxon>
        <taxon>Campylobacteraceae</taxon>
        <taxon>Campylobacter</taxon>
    </lineage>
</organism>
<evidence type="ECO:0000256" key="11">
    <source>
        <dbReference type="ARBA" id="ARBA00023014"/>
    </source>
</evidence>
<dbReference type="InterPro" id="IPR001821">
    <property type="entry name" value="NiFe_hydrogenase_ssu"/>
</dbReference>
<evidence type="ECO:0000256" key="7">
    <source>
        <dbReference type="ARBA" id="ARBA00022723"/>
    </source>
</evidence>
<comment type="cofactor">
    <cofactor evidence="2">
        <name>[4Fe-4S] cluster</name>
        <dbReference type="ChEBI" id="CHEBI:49883"/>
    </cofactor>
</comment>
<dbReference type="GO" id="GO:0009061">
    <property type="term" value="P:anaerobic respiration"/>
    <property type="evidence" value="ECO:0007669"/>
    <property type="project" value="TreeGrafter"/>
</dbReference>
<dbReference type="AlphaFoldDB" id="A0A222MXR2"/>
<dbReference type="SUPFAM" id="SSF56770">
    <property type="entry name" value="HydA/Nqo6-like"/>
    <property type="match status" value="1"/>
</dbReference>
<dbReference type="GO" id="GO:0051539">
    <property type="term" value="F:4 iron, 4 sulfur cluster binding"/>
    <property type="evidence" value="ECO:0007669"/>
    <property type="project" value="UniProtKB-KW"/>
</dbReference>
<dbReference type="InterPro" id="IPR037024">
    <property type="entry name" value="NiFe_Hase_small_N_sf"/>
</dbReference>
<keyword evidence="6" id="KW-0004">4Fe-4S</keyword>
<dbReference type="InterPro" id="IPR006137">
    <property type="entry name" value="NADH_UbQ_OxRdtase-like_20kDa"/>
</dbReference>
<dbReference type="EMBL" id="CP022347">
    <property type="protein sequence ID" value="ASQ30767.1"/>
    <property type="molecule type" value="Genomic_DNA"/>
</dbReference>
<evidence type="ECO:0000313" key="15">
    <source>
        <dbReference type="EMBL" id="ASQ30767.1"/>
    </source>
</evidence>
<name>A0A222MXR2_9BACT</name>
<dbReference type="GO" id="GO:0008901">
    <property type="term" value="F:ferredoxin hydrogenase activity"/>
    <property type="evidence" value="ECO:0007669"/>
    <property type="project" value="InterPro"/>
</dbReference>
<evidence type="ECO:0000256" key="2">
    <source>
        <dbReference type="ARBA" id="ARBA00001966"/>
    </source>
</evidence>
<dbReference type="GO" id="GO:0009375">
    <property type="term" value="C:ferredoxin hydrogenase complex"/>
    <property type="evidence" value="ECO:0007669"/>
    <property type="project" value="InterPro"/>
</dbReference>
<evidence type="ECO:0000259" key="13">
    <source>
        <dbReference type="Pfam" id="PF01058"/>
    </source>
</evidence>
<sequence>MLSNDDLKAILEKRVAEFESSDKKEARQIDETYVQNLLKLLSLPNDFLPIAKRAFEITPKLNVIWLHLAECTGCSESFFRTDRPDFANLVFDFISLNYHETIMCAAGWQADECIEDMLDSNEDFVLAVEGGVAAIDTYFLTIGAHAESAYDLLQRLAKKAKAVFAMGTCSSYGGVQAAMPNPSKCCGISEVLSNKVVNVPGCPPSDINIVANLAFYALFRVEPNLDENNRPKWAYGKCLHDMCERKAKFESGIFAQKFDDDLAKNGACLFKVGCKGPYTYNNCPKVKFNSKTSWPVQAGHGCMACCEPNFWDDFGFYELAMSNKAAYKDYSFNSLNISTMKEDSELNDTNILLSINDSLQILNKSENQALNLLNLSFESNVKLILQSIAKNKMGASLLETYKKEFPKNYTYIEENFDEESRPSSNIFDFFSYIYVLAKGEKLQSARDFLEAGASYKFKHASPFDMKLSCKENEAKLDISKSMRMPLIYLCGGLDLEALAFSASKELFKNLNEALLYFVKNTNKSKALFVNSDYKHPFLYSYF</sequence>
<evidence type="ECO:0000259" key="14">
    <source>
        <dbReference type="Pfam" id="PF14720"/>
    </source>
</evidence>
<comment type="cofactor">
    <cofactor evidence="1">
        <name>[3Fe-4S] cluster</name>
        <dbReference type="ChEBI" id="CHEBI:21137"/>
    </cofactor>
</comment>